<dbReference type="RefSeq" id="YP_009777987.1">
    <property type="nucleotide sequence ID" value="NC_047708.1"/>
</dbReference>
<proteinExistence type="predicted"/>
<protein>
    <submittedName>
        <fullName evidence="1">Uncharacterized protein</fullName>
    </submittedName>
</protein>
<dbReference type="KEGG" id="vg:55412296"/>
<dbReference type="EMBL" id="AP013549">
    <property type="protein sequence ID" value="BAQ94490.1"/>
    <property type="molecule type" value="Genomic_DNA"/>
</dbReference>
<organism evidence="1 2">
    <name type="scientific">uncultured phage_MedDCM-OCT-S39-C11</name>
    <dbReference type="NCBI Taxonomy" id="2740805"/>
    <lineage>
        <taxon>Viruses</taxon>
        <taxon>Duplodnaviria</taxon>
        <taxon>Heunggongvirae</taxon>
        <taxon>Uroviricota</taxon>
        <taxon>Caudoviricetes</taxon>
        <taxon>Autographivirales</taxon>
        <taxon>Krakvirus</taxon>
        <taxon>Krakvirus S39C11</taxon>
    </lineage>
</organism>
<dbReference type="GeneID" id="55412296"/>
<evidence type="ECO:0000313" key="2">
    <source>
        <dbReference type="Proteomes" id="UP000505326"/>
    </source>
</evidence>
<reference evidence="1 2" key="1">
    <citation type="journal article" date="2013" name="PLoS Genet.">
        <title>Expanding the Marine Virosphere Using Metagenomics.</title>
        <authorList>
            <person name="Mizuno C.M."/>
            <person name="Rodriguez-Valera F."/>
            <person name="Kimes N.E."/>
            <person name="Ghai R."/>
        </authorList>
    </citation>
    <scope>NUCLEOTIDE SEQUENCE [LARGE SCALE GENOMIC DNA]</scope>
    <source>
        <strain evidence="1">UvMED-CGR-U-MedDCM-OCT-S39-C11</strain>
    </source>
</reference>
<accession>A0A6S4PAV9</accession>
<keyword evidence="2" id="KW-1185">Reference proteome</keyword>
<sequence length="73" mass="8385">MPLFSWQQLSRLTAPWQAGHGRTINCLTLLQMLTISSKEKTDMSHCQLKALVQMRLARSLDSLALTEFKHDRT</sequence>
<dbReference type="Proteomes" id="UP000505326">
    <property type="component" value="Segment"/>
</dbReference>
<name>A0A6S4PAV9_9CAUD</name>
<evidence type="ECO:0000313" key="1">
    <source>
        <dbReference type="EMBL" id="BAQ94490.1"/>
    </source>
</evidence>